<reference evidence="1" key="1">
    <citation type="journal article" date="2015" name="Nature">
        <title>Complex archaea that bridge the gap between prokaryotes and eukaryotes.</title>
        <authorList>
            <person name="Spang A."/>
            <person name="Saw J.H."/>
            <person name="Jorgensen S.L."/>
            <person name="Zaremba-Niedzwiedzka K."/>
            <person name="Martijn J."/>
            <person name="Lind A.E."/>
            <person name="van Eijk R."/>
            <person name="Schleper C."/>
            <person name="Guy L."/>
            <person name="Ettema T.J."/>
        </authorList>
    </citation>
    <scope>NUCLEOTIDE SEQUENCE</scope>
</reference>
<gene>
    <name evidence="1" type="ORF">LCGC14_2114300</name>
</gene>
<comment type="caution">
    <text evidence="1">The sequence shown here is derived from an EMBL/GenBank/DDBJ whole genome shotgun (WGS) entry which is preliminary data.</text>
</comment>
<organism evidence="1">
    <name type="scientific">marine sediment metagenome</name>
    <dbReference type="NCBI Taxonomy" id="412755"/>
    <lineage>
        <taxon>unclassified sequences</taxon>
        <taxon>metagenomes</taxon>
        <taxon>ecological metagenomes</taxon>
    </lineage>
</organism>
<name>A0A0F9E693_9ZZZZ</name>
<protein>
    <submittedName>
        <fullName evidence="1">Uncharacterized protein</fullName>
    </submittedName>
</protein>
<dbReference type="EMBL" id="LAZR01026191">
    <property type="protein sequence ID" value="KKL69499.1"/>
    <property type="molecule type" value="Genomic_DNA"/>
</dbReference>
<proteinExistence type="predicted"/>
<evidence type="ECO:0000313" key="1">
    <source>
        <dbReference type="EMBL" id="KKL69499.1"/>
    </source>
</evidence>
<sequence>MKKQEKCISVKSLLKDAREAFEMVIQWGVVKDSYEWNQTVTRYLIEANSIIELVEVFDCGSVGGFGAGQMVEDYHTSLFDRWTWLCQKYHPKYKISRELIEYFERK</sequence>
<accession>A0A0F9E693</accession>
<dbReference type="AlphaFoldDB" id="A0A0F9E693"/>